<name>G2YDF5_BOTF4</name>
<sequence>MANLNVCTLCMMGLAKKCVPGEDVPQILLPTSFLLSETGQVSFGPCINEHPR</sequence>
<dbReference type="EMBL" id="FQ790321">
    <property type="protein sequence ID" value="CCD49803.1"/>
    <property type="molecule type" value="Genomic_DNA"/>
</dbReference>
<dbReference type="HOGENOM" id="CLU_3086986_0_0_1"/>
<reference evidence="2" key="1">
    <citation type="journal article" date="2011" name="PLoS Genet.">
        <title>Genomic analysis of the necrotrophic fungal pathogens Sclerotinia sclerotiorum and Botrytis cinerea.</title>
        <authorList>
            <person name="Amselem J."/>
            <person name="Cuomo C.A."/>
            <person name="van Kan J.A."/>
            <person name="Viaud M."/>
            <person name="Benito E.P."/>
            <person name="Couloux A."/>
            <person name="Coutinho P.M."/>
            <person name="de Vries R.P."/>
            <person name="Dyer P.S."/>
            <person name="Fillinger S."/>
            <person name="Fournier E."/>
            <person name="Gout L."/>
            <person name="Hahn M."/>
            <person name="Kohn L."/>
            <person name="Lapalu N."/>
            <person name="Plummer K.M."/>
            <person name="Pradier J.M."/>
            <person name="Quevillon E."/>
            <person name="Sharon A."/>
            <person name="Simon A."/>
            <person name="ten Have A."/>
            <person name="Tudzynski B."/>
            <person name="Tudzynski P."/>
            <person name="Wincker P."/>
            <person name="Andrew M."/>
            <person name="Anthouard V."/>
            <person name="Beever R.E."/>
            <person name="Beffa R."/>
            <person name="Benoit I."/>
            <person name="Bouzid O."/>
            <person name="Brault B."/>
            <person name="Chen Z."/>
            <person name="Choquer M."/>
            <person name="Collemare J."/>
            <person name="Cotton P."/>
            <person name="Danchin E.G."/>
            <person name="Da Silva C."/>
            <person name="Gautier A."/>
            <person name="Giraud C."/>
            <person name="Giraud T."/>
            <person name="Gonzalez C."/>
            <person name="Grossetete S."/>
            <person name="Guldener U."/>
            <person name="Henrissat B."/>
            <person name="Howlett B.J."/>
            <person name="Kodira C."/>
            <person name="Kretschmer M."/>
            <person name="Lappartient A."/>
            <person name="Leroch M."/>
            <person name="Levis C."/>
            <person name="Mauceli E."/>
            <person name="Neuveglise C."/>
            <person name="Oeser B."/>
            <person name="Pearson M."/>
            <person name="Poulain J."/>
            <person name="Poussereau N."/>
            <person name="Quesneville H."/>
            <person name="Rascle C."/>
            <person name="Schumacher J."/>
            <person name="Segurens B."/>
            <person name="Sexton A."/>
            <person name="Silva E."/>
            <person name="Sirven C."/>
            <person name="Soanes D.M."/>
            <person name="Talbot N.J."/>
            <person name="Templeton M."/>
            <person name="Yandava C."/>
            <person name="Yarden O."/>
            <person name="Zeng Q."/>
            <person name="Rollins J.A."/>
            <person name="Lebrun M.H."/>
            <person name="Dickman M."/>
        </authorList>
    </citation>
    <scope>NUCLEOTIDE SEQUENCE [LARGE SCALE GENOMIC DNA]</scope>
    <source>
        <strain evidence="2">T4</strain>
    </source>
</reference>
<protein>
    <submittedName>
        <fullName evidence="1">Uncharacterized protein</fullName>
    </submittedName>
</protein>
<dbReference type="InParanoid" id="G2YDF5"/>
<organism evidence="1 2">
    <name type="scientific">Botryotinia fuckeliana (strain T4)</name>
    <name type="common">Noble rot fungus</name>
    <name type="synonym">Botrytis cinerea</name>
    <dbReference type="NCBI Taxonomy" id="999810"/>
    <lineage>
        <taxon>Eukaryota</taxon>
        <taxon>Fungi</taxon>
        <taxon>Dikarya</taxon>
        <taxon>Ascomycota</taxon>
        <taxon>Pezizomycotina</taxon>
        <taxon>Leotiomycetes</taxon>
        <taxon>Helotiales</taxon>
        <taxon>Sclerotiniaceae</taxon>
        <taxon>Botrytis</taxon>
    </lineage>
</organism>
<evidence type="ECO:0000313" key="1">
    <source>
        <dbReference type="EMBL" id="CCD49803.1"/>
    </source>
</evidence>
<accession>G2YDF5</accession>
<proteinExistence type="predicted"/>
<dbReference type="Proteomes" id="UP000008177">
    <property type="component" value="Unplaced contigs"/>
</dbReference>
<evidence type="ECO:0000313" key="2">
    <source>
        <dbReference type="Proteomes" id="UP000008177"/>
    </source>
</evidence>
<dbReference type="AlphaFoldDB" id="G2YDF5"/>
<gene>
    <name evidence="1" type="ORF">BofuT4_uP095110.1</name>
</gene>